<dbReference type="SUPFAM" id="SSF53597">
    <property type="entry name" value="Dihydrofolate reductase-like"/>
    <property type="match status" value="1"/>
</dbReference>
<proteinExistence type="predicted"/>
<sequence>MDIVYYVATSLDGYIATDDGGVNWLPVPDLEGEDYGYTEFYASIDAVLMGRSTYEKSLEFGEWVYPGKPCWVFSRQQIDINQPDVTLTSRHPDEVVAELKARQLKRAWLVGGGRLATSFRAHGLISEYIITIIPTMLGKGIPLFTPSDRLEKLKLVDTQTFEDGVISLRYIQQPKG</sequence>
<dbReference type="EMBL" id="DSRD01000647">
    <property type="protein sequence ID" value="HGW94667.1"/>
    <property type="molecule type" value="Genomic_DNA"/>
</dbReference>
<accession>A0A832H5I4</accession>
<dbReference type="AlphaFoldDB" id="A0A832H5I4"/>
<dbReference type="Pfam" id="PF01872">
    <property type="entry name" value="RibD_C"/>
    <property type="match status" value="1"/>
</dbReference>
<evidence type="ECO:0000259" key="1">
    <source>
        <dbReference type="Pfam" id="PF01872"/>
    </source>
</evidence>
<dbReference type="InterPro" id="IPR002734">
    <property type="entry name" value="RibDG_C"/>
</dbReference>
<dbReference type="InterPro" id="IPR050765">
    <property type="entry name" value="Riboflavin_Biosynth_HTPR"/>
</dbReference>
<comment type="caution">
    <text evidence="2">The sequence shown here is derived from an EMBL/GenBank/DDBJ whole genome shotgun (WGS) entry which is preliminary data.</text>
</comment>
<reference evidence="2" key="1">
    <citation type="journal article" date="2020" name="mSystems">
        <title>Genome- and Community-Level Interaction Insights into Carbon Utilization and Element Cycling Functions of Hydrothermarchaeota in Hydrothermal Sediment.</title>
        <authorList>
            <person name="Zhou Z."/>
            <person name="Liu Y."/>
            <person name="Xu W."/>
            <person name="Pan J."/>
            <person name="Luo Z.H."/>
            <person name="Li M."/>
        </authorList>
    </citation>
    <scope>NUCLEOTIDE SEQUENCE [LARGE SCALE GENOMIC DNA]</scope>
    <source>
        <strain evidence="2">SpSt-402</strain>
    </source>
</reference>
<dbReference type="PANTHER" id="PTHR38011:SF11">
    <property type="entry name" value="2,5-DIAMINO-6-RIBOSYLAMINO-4(3H)-PYRIMIDINONE 5'-PHOSPHATE REDUCTASE"/>
    <property type="match status" value="1"/>
</dbReference>
<name>A0A832H5I4_9CYAN</name>
<dbReference type="InterPro" id="IPR024072">
    <property type="entry name" value="DHFR-like_dom_sf"/>
</dbReference>
<protein>
    <submittedName>
        <fullName evidence="2">Dihydrofolate reductase</fullName>
    </submittedName>
</protein>
<feature type="domain" description="Bacterial bifunctional deaminase-reductase C-terminal" evidence="1">
    <location>
        <begin position="4"/>
        <end position="166"/>
    </location>
</feature>
<dbReference type="Gene3D" id="3.40.430.10">
    <property type="entry name" value="Dihydrofolate Reductase, subunit A"/>
    <property type="match status" value="1"/>
</dbReference>
<organism evidence="2">
    <name type="scientific">Oscillatoriales cyanobacterium SpSt-402</name>
    <dbReference type="NCBI Taxonomy" id="2282168"/>
    <lineage>
        <taxon>Bacteria</taxon>
        <taxon>Bacillati</taxon>
        <taxon>Cyanobacteriota</taxon>
        <taxon>Cyanophyceae</taxon>
        <taxon>Oscillatoriophycideae</taxon>
        <taxon>Oscillatoriales</taxon>
    </lineage>
</organism>
<dbReference type="GO" id="GO:0009231">
    <property type="term" value="P:riboflavin biosynthetic process"/>
    <property type="evidence" value="ECO:0007669"/>
    <property type="project" value="InterPro"/>
</dbReference>
<evidence type="ECO:0000313" key="2">
    <source>
        <dbReference type="EMBL" id="HGW94667.1"/>
    </source>
</evidence>
<dbReference type="PANTHER" id="PTHR38011">
    <property type="entry name" value="DIHYDROFOLATE REDUCTASE FAMILY PROTEIN (AFU_ORTHOLOGUE AFUA_8G06820)"/>
    <property type="match status" value="1"/>
</dbReference>
<dbReference type="GO" id="GO:0008703">
    <property type="term" value="F:5-amino-6-(5-phosphoribosylamino)uracil reductase activity"/>
    <property type="evidence" value="ECO:0007669"/>
    <property type="project" value="InterPro"/>
</dbReference>
<gene>
    <name evidence="2" type="ORF">ENR47_10355</name>
</gene>